<proteinExistence type="predicted"/>
<comment type="caution">
    <text evidence="1">The sequence shown here is derived from an EMBL/GenBank/DDBJ whole genome shotgun (WGS) entry which is preliminary data.</text>
</comment>
<name>E6QKS6_9ZZZZ</name>
<reference evidence="1" key="1">
    <citation type="submission" date="2009-10" db="EMBL/GenBank/DDBJ databases">
        <title>Diversity of trophic interactions inside an arsenic-rich microbial ecosystem.</title>
        <authorList>
            <person name="Bertin P.N."/>
            <person name="Heinrich-Salmeron A."/>
            <person name="Pelletier E."/>
            <person name="Goulhen-Chollet F."/>
            <person name="Arsene-Ploetze F."/>
            <person name="Gallien S."/>
            <person name="Calteau A."/>
            <person name="Vallenet D."/>
            <person name="Casiot C."/>
            <person name="Chane-Woon-Ming B."/>
            <person name="Giloteaux L."/>
            <person name="Barakat M."/>
            <person name="Bonnefoy V."/>
            <person name="Bruneel O."/>
            <person name="Chandler M."/>
            <person name="Cleiss J."/>
            <person name="Duran R."/>
            <person name="Elbaz-Poulichet F."/>
            <person name="Fonknechten N."/>
            <person name="Lauga B."/>
            <person name="Mornico D."/>
            <person name="Ortet P."/>
            <person name="Schaeffer C."/>
            <person name="Siguier P."/>
            <person name="Alexander Thil Smith A."/>
            <person name="Van Dorsselaer A."/>
            <person name="Weissenbach J."/>
            <person name="Medigue C."/>
            <person name="Le Paslier D."/>
        </authorList>
    </citation>
    <scope>NUCLEOTIDE SEQUENCE</scope>
</reference>
<gene>
    <name evidence="1" type="ORF">CARN6_1246</name>
</gene>
<dbReference type="EMBL" id="CABQ01000151">
    <property type="protein sequence ID" value="CBI07846.1"/>
    <property type="molecule type" value="Genomic_DNA"/>
</dbReference>
<accession>E6QKS6</accession>
<dbReference type="AlphaFoldDB" id="E6QKS6"/>
<evidence type="ECO:0000313" key="1">
    <source>
        <dbReference type="EMBL" id="CBI07846.1"/>
    </source>
</evidence>
<organism evidence="1">
    <name type="scientific">mine drainage metagenome</name>
    <dbReference type="NCBI Taxonomy" id="410659"/>
    <lineage>
        <taxon>unclassified sequences</taxon>
        <taxon>metagenomes</taxon>
        <taxon>ecological metagenomes</taxon>
    </lineage>
</organism>
<sequence>MIAQAAELRVPIVSADQSFDFYEVPRIWE</sequence>
<protein>
    <submittedName>
        <fullName evidence="1">PilT protein domain protein</fullName>
    </submittedName>
</protein>